<name>A0A076MIU9_AMYME</name>
<keyword evidence="2" id="KW-1185">Reference proteome</keyword>
<dbReference type="HOGENOM" id="CLU_173792_0_0_11"/>
<gene>
    <name evidence="1" type="ORF">AMETH_0701</name>
</gene>
<dbReference type="STRING" id="1068978.AMETH_0701"/>
<sequence length="104" mass="11153">MVVAGYEVDPQQLSATAGTVRDEPGTQLRYTLPNLKDVRITAEDFGRKHHESFAGYQAGVQRLVACVDSYVRASGEFADKLGRASGAYSAADDRSQGDVRTAAS</sequence>
<organism evidence="1 2">
    <name type="scientific">Amycolatopsis methanolica 239</name>
    <dbReference type="NCBI Taxonomy" id="1068978"/>
    <lineage>
        <taxon>Bacteria</taxon>
        <taxon>Bacillati</taxon>
        <taxon>Actinomycetota</taxon>
        <taxon>Actinomycetes</taxon>
        <taxon>Pseudonocardiales</taxon>
        <taxon>Pseudonocardiaceae</taxon>
        <taxon>Amycolatopsis</taxon>
        <taxon>Amycolatopsis methanolica group</taxon>
    </lineage>
</organism>
<evidence type="ECO:0008006" key="3">
    <source>
        <dbReference type="Google" id="ProtNLM"/>
    </source>
</evidence>
<evidence type="ECO:0000313" key="1">
    <source>
        <dbReference type="EMBL" id="AIJ20793.1"/>
    </source>
</evidence>
<evidence type="ECO:0000313" key="2">
    <source>
        <dbReference type="Proteomes" id="UP000062973"/>
    </source>
</evidence>
<accession>A0A076MIU9</accession>
<dbReference type="OrthoDB" id="3634907at2"/>
<proteinExistence type="predicted"/>
<dbReference type="KEGG" id="amq:AMETH_0701"/>
<protein>
    <recommendedName>
        <fullName evidence="3">ESX-1 secretion-associated protein</fullName>
    </recommendedName>
</protein>
<dbReference type="Proteomes" id="UP000062973">
    <property type="component" value="Chromosome"/>
</dbReference>
<dbReference type="AlphaFoldDB" id="A0A076MIU9"/>
<dbReference type="PATRIC" id="fig|1068978.7.peg.733"/>
<dbReference type="EMBL" id="CP009110">
    <property type="protein sequence ID" value="AIJ20793.1"/>
    <property type="molecule type" value="Genomic_DNA"/>
</dbReference>
<reference evidence="1 2" key="1">
    <citation type="submission" date="2014-07" db="EMBL/GenBank/DDBJ databases">
        <title>Whole Genome Sequence of the Amycolatopsis methanolica 239.</title>
        <authorList>
            <person name="Tang B."/>
        </authorList>
    </citation>
    <scope>NUCLEOTIDE SEQUENCE [LARGE SCALE GENOMIC DNA]</scope>
    <source>
        <strain evidence="1 2">239</strain>
    </source>
</reference>